<feature type="compositionally biased region" description="Basic and acidic residues" evidence="1">
    <location>
        <begin position="60"/>
        <end position="75"/>
    </location>
</feature>
<protein>
    <submittedName>
        <fullName evidence="2">Uncharacterized protein</fullName>
    </submittedName>
</protein>
<evidence type="ECO:0000256" key="1">
    <source>
        <dbReference type="SAM" id="MobiDB-lite"/>
    </source>
</evidence>
<dbReference type="EMBL" id="CADCTX010000778">
    <property type="protein sequence ID" value="CAA9349011.1"/>
    <property type="molecule type" value="Genomic_DNA"/>
</dbReference>
<feature type="non-terminal residue" evidence="2">
    <location>
        <position position="175"/>
    </location>
</feature>
<proteinExistence type="predicted"/>
<accession>A0A6J4M3F1</accession>
<organism evidence="2">
    <name type="scientific">uncultured Gemmatimonadaceae bacterium</name>
    <dbReference type="NCBI Taxonomy" id="246130"/>
    <lineage>
        <taxon>Bacteria</taxon>
        <taxon>Pseudomonadati</taxon>
        <taxon>Gemmatimonadota</taxon>
        <taxon>Gemmatimonadia</taxon>
        <taxon>Gemmatimonadales</taxon>
        <taxon>Gemmatimonadaceae</taxon>
        <taxon>environmental samples</taxon>
    </lineage>
</organism>
<reference evidence="2" key="1">
    <citation type="submission" date="2020-02" db="EMBL/GenBank/DDBJ databases">
        <authorList>
            <person name="Meier V. D."/>
        </authorList>
    </citation>
    <scope>NUCLEOTIDE SEQUENCE</scope>
    <source>
        <strain evidence="2">AVDCRST_MAG40</strain>
    </source>
</reference>
<dbReference type="AlphaFoldDB" id="A0A6J4M3F1"/>
<feature type="compositionally biased region" description="Basic residues" evidence="1">
    <location>
        <begin position="99"/>
        <end position="109"/>
    </location>
</feature>
<feature type="compositionally biased region" description="Basic and acidic residues" evidence="1">
    <location>
        <begin position="110"/>
        <end position="135"/>
    </location>
</feature>
<name>A0A6J4M3F1_9BACT</name>
<feature type="compositionally biased region" description="Basic and acidic residues" evidence="1">
    <location>
        <begin position="20"/>
        <end position="32"/>
    </location>
</feature>
<gene>
    <name evidence="2" type="ORF">AVDCRST_MAG40-2796</name>
</gene>
<sequence>ERGAPHPRPAKAGQMVRPSPCDRGRVGDSDRAPRRRCGSPGPRLRPLALYPAGRAVHKGRAAERHQPRAADDPRPRCRVRVLQVREQRGVVRRAAHARCRSCERRRHGQPRREPPLRLPELPHADAHLGAEEARGRRARTPALRAVRTRRARARQLGWIADGAASAGSSAAPKQL</sequence>
<feature type="region of interest" description="Disordered" evidence="1">
    <location>
        <begin position="99"/>
        <end position="148"/>
    </location>
</feature>
<evidence type="ECO:0000313" key="2">
    <source>
        <dbReference type="EMBL" id="CAA9349011.1"/>
    </source>
</evidence>
<feature type="region of interest" description="Disordered" evidence="1">
    <location>
        <begin position="1"/>
        <end position="76"/>
    </location>
</feature>
<feature type="non-terminal residue" evidence="2">
    <location>
        <position position="1"/>
    </location>
</feature>